<dbReference type="InterPro" id="IPR018755">
    <property type="entry name" value="Phage_Mu_Gp48"/>
</dbReference>
<dbReference type="KEGG" id="dru:Desru_1744"/>
<dbReference type="AlphaFoldDB" id="F6DTE6"/>
<sequence>MNSTEFMLALLPEYYSTGESRILIEAIGKQIEALREVILEVEKQFSITTATWGLSWWEKEYGIKSYVGKPDDQRRSVILSKKRGAGRFTIELLRTVAQSYERGLVDVYDHPEDYYFIVKFNDTLGVPPNLDDLKNAIEEIKSANLEAVYQLRYLLIKEIHQTLTVNEMQSHKLTDFSPVQPIL</sequence>
<name>F6DTE6_DESRL</name>
<dbReference type="Proteomes" id="UP000009234">
    <property type="component" value="Chromosome"/>
</dbReference>
<protein>
    <recommendedName>
        <fullName evidence="3">DUF2313 domain-containing protein</fullName>
    </recommendedName>
</protein>
<dbReference type="RefSeq" id="WP_013841772.1">
    <property type="nucleotide sequence ID" value="NC_015589.1"/>
</dbReference>
<evidence type="ECO:0008006" key="3">
    <source>
        <dbReference type="Google" id="ProtNLM"/>
    </source>
</evidence>
<dbReference type="EMBL" id="CP002780">
    <property type="protein sequence ID" value="AEG60008.1"/>
    <property type="molecule type" value="Genomic_DNA"/>
</dbReference>
<keyword evidence="2" id="KW-1185">Reference proteome</keyword>
<proteinExistence type="predicted"/>
<reference evidence="2" key="1">
    <citation type="submission" date="2011-05" db="EMBL/GenBank/DDBJ databases">
        <title>Complete sequence of Desulfotomaculum ruminis DSM 2154.</title>
        <authorList>
            <person name="Lucas S."/>
            <person name="Copeland A."/>
            <person name="Lapidus A."/>
            <person name="Cheng J.-F."/>
            <person name="Goodwin L."/>
            <person name="Pitluck S."/>
            <person name="Lu M."/>
            <person name="Detter J.C."/>
            <person name="Han C."/>
            <person name="Tapia R."/>
            <person name="Land M."/>
            <person name="Hauser L."/>
            <person name="Kyrpides N."/>
            <person name="Ivanova N."/>
            <person name="Mikhailova N."/>
            <person name="Pagani I."/>
            <person name="Stams A.J.M."/>
            <person name="Plugge C.M."/>
            <person name="Muyzer G."/>
            <person name="Kuever J."/>
            <person name="Parshina S.N."/>
            <person name="Ivanova A.E."/>
            <person name="Nazina T.N."/>
            <person name="Brambilla E."/>
            <person name="Spring S."/>
            <person name="Klenk H.-P."/>
            <person name="Woyke T."/>
        </authorList>
    </citation>
    <scope>NUCLEOTIDE SEQUENCE [LARGE SCALE GENOMIC DNA]</scope>
    <source>
        <strain evidence="2">ATCC 23193 / DSM 2154 / NCIB 8452 / DL</strain>
    </source>
</reference>
<dbReference type="STRING" id="696281.Desru_1744"/>
<evidence type="ECO:0000313" key="2">
    <source>
        <dbReference type="Proteomes" id="UP000009234"/>
    </source>
</evidence>
<accession>F6DTE6</accession>
<dbReference type="Pfam" id="PF10076">
    <property type="entry name" value="Phage_Mu_Gp48"/>
    <property type="match status" value="1"/>
</dbReference>
<evidence type="ECO:0000313" key="1">
    <source>
        <dbReference type="EMBL" id="AEG60008.1"/>
    </source>
</evidence>
<dbReference type="HOGENOM" id="CLU_089645_2_0_9"/>
<dbReference type="eggNOG" id="COG3778">
    <property type="taxonomic scope" value="Bacteria"/>
</dbReference>
<reference evidence="1 2" key="2">
    <citation type="journal article" date="2012" name="Stand. Genomic Sci.">
        <title>Complete genome sequence of the sulfate-reducing firmicute Desulfotomaculum ruminis type strain (DL(T)).</title>
        <authorList>
            <person name="Spring S."/>
            <person name="Visser M."/>
            <person name="Lu M."/>
            <person name="Copeland A."/>
            <person name="Lapidus A."/>
            <person name="Lucas S."/>
            <person name="Cheng J.F."/>
            <person name="Han C."/>
            <person name="Tapia R."/>
            <person name="Goodwin L.A."/>
            <person name="Pitluck S."/>
            <person name="Ivanova N."/>
            <person name="Land M."/>
            <person name="Hauser L."/>
            <person name="Larimer F."/>
            <person name="Rohde M."/>
            <person name="Goker M."/>
            <person name="Detter J.C."/>
            <person name="Kyrpides N.C."/>
            <person name="Woyke T."/>
            <person name="Schaap P.J."/>
            <person name="Plugge C.M."/>
            <person name="Muyzer G."/>
            <person name="Kuever J."/>
            <person name="Pereira I.A."/>
            <person name="Parshina S.N."/>
            <person name="Bernier-Latmani R."/>
            <person name="Stams A.J."/>
            <person name="Klenk H.P."/>
        </authorList>
    </citation>
    <scope>NUCLEOTIDE SEQUENCE [LARGE SCALE GENOMIC DNA]</scope>
    <source>
        <strain evidence="2">ATCC 23193 / DSM 2154 / NCIB 8452 / DL</strain>
    </source>
</reference>
<gene>
    <name evidence="1" type="ordered locus">Desru_1744</name>
</gene>
<organism evidence="1 2">
    <name type="scientific">Desulforamulus ruminis (strain ATCC 23193 / DSM 2154 / NCIMB 8452 / DL)</name>
    <name type="common">Desulfotomaculum ruminis</name>
    <dbReference type="NCBI Taxonomy" id="696281"/>
    <lineage>
        <taxon>Bacteria</taxon>
        <taxon>Bacillati</taxon>
        <taxon>Bacillota</taxon>
        <taxon>Clostridia</taxon>
        <taxon>Eubacteriales</taxon>
        <taxon>Peptococcaceae</taxon>
        <taxon>Desulforamulus</taxon>
    </lineage>
</organism>